<dbReference type="PANTHER" id="PTHR43115">
    <property type="entry name" value="DEHYDROGENASE/REDUCTASE SDR FAMILY MEMBER 11"/>
    <property type="match status" value="1"/>
</dbReference>
<dbReference type="Proteomes" id="UP000324479">
    <property type="component" value="Unassembled WGS sequence"/>
</dbReference>
<dbReference type="Gene3D" id="3.40.50.720">
    <property type="entry name" value="NAD(P)-binding Rossmann-like Domain"/>
    <property type="match status" value="1"/>
</dbReference>
<dbReference type="SUPFAM" id="SSF51735">
    <property type="entry name" value="NAD(P)-binding Rossmann-fold domains"/>
    <property type="match status" value="1"/>
</dbReference>
<keyword evidence="2" id="KW-0560">Oxidoreductase</keyword>
<dbReference type="PRINTS" id="PR00081">
    <property type="entry name" value="GDHRDH"/>
</dbReference>
<organism evidence="4 5">
    <name type="scientific">Roseiconus nitratireducens</name>
    <dbReference type="NCBI Taxonomy" id="2605748"/>
    <lineage>
        <taxon>Bacteria</taxon>
        <taxon>Pseudomonadati</taxon>
        <taxon>Planctomycetota</taxon>
        <taxon>Planctomycetia</taxon>
        <taxon>Pirellulales</taxon>
        <taxon>Pirellulaceae</taxon>
        <taxon>Roseiconus</taxon>
    </lineage>
</organism>
<proteinExistence type="inferred from homology"/>
<dbReference type="PANTHER" id="PTHR43115:SF4">
    <property type="entry name" value="DEHYDROGENASE_REDUCTASE SDR FAMILY MEMBER 11"/>
    <property type="match status" value="1"/>
</dbReference>
<dbReference type="EMBL" id="VWOX01000007">
    <property type="protein sequence ID" value="KAA5542678.1"/>
    <property type="molecule type" value="Genomic_DNA"/>
</dbReference>
<evidence type="ECO:0000313" key="4">
    <source>
        <dbReference type="EMBL" id="KAA5542678.1"/>
    </source>
</evidence>
<dbReference type="InterPro" id="IPR002347">
    <property type="entry name" value="SDR_fam"/>
</dbReference>
<gene>
    <name evidence="4" type="ORF">FYK55_14190</name>
</gene>
<dbReference type="PRINTS" id="PR00080">
    <property type="entry name" value="SDRFAMILY"/>
</dbReference>
<keyword evidence="5" id="KW-1185">Reference proteome</keyword>
<evidence type="ECO:0000313" key="5">
    <source>
        <dbReference type="Proteomes" id="UP000324479"/>
    </source>
</evidence>
<evidence type="ECO:0000256" key="1">
    <source>
        <dbReference type="ARBA" id="ARBA00006484"/>
    </source>
</evidence>
<dbReference type="GO" id="GO:0016491">
    <property type="term" value="F:oxidoreductase activity"/>
    <property type="evidence" value="ECO:0007669"/>
    <property type="project" value="UniProtKB-KW"/>
</dbReference>
<name>A0A5M6D586_9BACT</name>
<dbReference type="Pfam" id="PF00106">
    <property type="entry name" value="adh_short"/>
    <property type="match status" value="1"/>
</dbReference>
<sequence length="234" mass="25085">MPTPIHLVTGATSGIGQATAKLLVEQGKRVVGIGRSIERLPEGVEPAQLDLRDVSAIKNFFQSLADDQESIASLLNSAGLALSSRISDGDPDDWQRMWEINVHALALCCQCALPLMEEDGLIVNVSSQSGHRVPSAGGFYAPTKFAVSAITEALRKELRAAGRRVRVGAFSPGFVDTPILGDYLRRNPDREQQLRDAQALLPPAAVASLIVSMINQPPEVEVGDILVRARGQVS</sequence>
<evidence type="ECO:0000256" key="2">
    <source>
        <dbReference type="ARBA" id="ARBA00023002"/>
    </source>
</evidence>
<dbReference type="RefSeq" id="WP_150077096.1">
    <property type="nucleotide sequence ID" value="NZ_VWOX01000007.1"/>
</dbReference>
<evidence type="ECO:0000256" key="3">
    <source>
        <dbReference type="RuleBase" id="RU000363"/>
    </source>
</evidence>
<comment type="similarity">
    <text evidence="1 3">Belongs to the short-chain dehydrogenases/reductases (SDR) family.</text>
</comment>
<dbReference type="AlphaFoldDB" id="A0A5M6D586"/>
<comment type="caution">
    <text evidence="4">The sequence shown here is derived from an EMBL/GenBank/DDBJ whole genome shotgun (WGS) entry which is preliminary data.</text>
</comment>
<protein>
    <submittedName>
        <fullName evidence="4">SDR family NAD(P)-dependent oxidoreductase</fullName>
    </submittedName>
</protein>
<accession>A0A5M6D586</accession>
<dbReference type="InterPro" id="IPR036291">
    <property type="entry name" value="NAD(P)-bd_dom_sf"/>
</dbReference>
<reference evidence="4 5" key="1">
    <citation type="submission" date="2019-08" db="EMBL/GenBank/DDBJ databases">
        <authorList>
            <person name="Dhanesh K."/>
            <person name="Kumar G."/>
            <person name="Sasikala C."/>
            <person name="Venkata Ramana C."/>
        </authorList>
    </citation>
    <scope>NUCLEOTIDE SEQUENCE [LARGE SCALE GENOMIC DNA]</scope>
    <source>
        <strain evidence="4 5">JC645</strain>
    </source>
</reference>